<evidence type="ECO:0000313" key="3">
    <source>
        <dbReference type="Proteomes" id="UP001381693"/>
    </source>
</evidence>
<name>A0AAN8WVZ8_HALRR</name>
<dbReference type="AlphaFoldDB" id="A0AAN8WVZ8"/>
<dbReference type="Proteomes" id="UP001381693">
    <property type="component" value="Unassembled WGS sequence"/>
</dbReference>
<evidence type="ECO:0000256" key="1">
    <source>
        <dbReference type="SAM" id="MobiDB-lite"/>
    </source>
</evidence>
<proteinExistence type="predicted"/>
<accession>A0AAN8WVZ8</accession>
<organism evidence="2 3">
    <name type="scientific">Halocaridina rubra</name>
    <name type="common">Hawaiian red shrimp</name>
    <dbReference type="NCBI Taxonomy" id="373956"/>
    <lineage>
        <taxon>Eukaryota</taxon>
        <taxon>Metazoa</taxon>
        <taxon>Ecdysozoa</taxon>
        <taxon>Arthropoda</taxon>
        <taxon>Crustacea</taxon>
        <taxon>Multicrustacea</taxon>
        <taxon>Malacostraca</taxon>
        <taxon>Eumalacostraca</taxon>
        <taxon>Eucarida</taxon>
        <taxon>Decapoda</taxon>
        <taxon>Pleocyemata</taxon>
        <taxon>Caridea</taxon>
        <taxon>Atyoidea</taxon>
        <taxon>Atyidae</taxon>
        <taxon>Halocaridina</taxon>
    </lineage>
</organism>
<gene>
    <name evidence="2" type="ORF">SK128_006652</name>
</gene>
<feature type="compositionally biased region" description="Polar residues" evidence="1">
    <location>
        <begin position="247"/>
        <end position="267"/>
    </location>
</feature>
<feature type="non-terminal residue" evidence="2">
    <location>
        <position position="1"/>
    </location>
</feature>
<feature type="region of interest" description="Disordered" evidence="1">
    <location>
        <begin position="27"/>
        <end position="56"/>
    </location>
</feature>
<sequence length="340" mass="37634">FLRSDDTTMRRVKRERLLRSLHRSLPSLALGCPTSSPSSTRLPADGAEGNSVGTGRTQTFFDAHRFHEDQEEARRQAEEEDGDDSGNDSGRLSSRLGAAPASPHPLQKCRLVKRSPIKPRTEPEEEGIVDLRYTLNFSTPLLHGVTEADLPFSISSHVRHGSRVSFRDQDSYHFYDSSPEIRKSSLGTCSYSSPEVRRSSMTSCSSADIRLQIEYSDIVPYEKLSPVVEYRVNDLELLGPFADKSHQGSVSGKESNSSFLPRTSAMTTIEGRPRRFSSGAIGRKPLAGEANNHSDMPDHRKSSKRKRKTSSESAPMPNTARSSGPMFSAVIVHHVVNVHI</sequence>
<reference evidence="2 3" key="1">
    <citation type="submission" date="2023-11" db="EMBL/GenBank/DDBJ databases">
        <title>Halocaridina rubra genome assembly.</title>
        <authorList>
            <person name="Smith C."/>
        </authorList>
    </citation>
    <scope>NUCLEOTIDE SEQUENCE [LARGE SCALE GENOMIC DNA]</scope>
    <source>
        <strain evidence="2">EP-1</strain>
        <tissue evidence="2">Whole</tissue>
    </source>
</reference>
<feature type="compositionally biased region" description="Low complexity" evidence="1">
    <location>
        <begin position="87"/>
        <end position="97"/>
    </location>
</feature>
<evidence type="ECO:0000313" key="2">
    <source>
        <dbReference type="EMBL" id="KAK7073320.1"/>
    </source>
</evidence>
<feature type="region of interest" description="Disordered" evidence="1">
    <location>
        <begin position="242"/>
        <end position="325"/>
    </location>
</feature>
<comment type="caution">
    <text evidence="2">The sequence shown here is derived from an EMBL/GenBank/DDBJ whole genome shotgun (WGS) entry which is preliminary data.</text>
</comment>
<feature type="region of interest" description="Disordered" evidence="1">
    <location>
        <begin position="69"/>
        <end position="124"/>
    </location>
</feature>
<keyword evidence="3" id="KW-1185">Reference proteome</keyword>
<protein>
    <submittedName>
        <fullName evidence="2">Uncharacterized protein</fullName>
    </submittedName>
</protein>
<dbReference type="EMBL" id="JAXCGZ010013219">
    <property type="protein sequence ID" value="KAK7073320.1"/>
    <property type="molecule type" value="Genomic_DNA"/>
</dbReference>